<dbReference type="Proteomes" id="UP001152888">
    <property type="component" value="Unassembled WGS sequence"/>
</dbReference>
<dbReference type="GO" id="GO:0003677">
    <property type="term" value="F:DNA binding"/>
    <property type="evidence" value="ECO:0007669"/>
    <property type="project" value="UniProtKB-UniRule"/>
</dbReference>
<organism evidence="6 7">
    <name type="scientific">Acanthoscelides obtectus</name>
    <name type="common">Bean weevil</name>
    <name type="synonym">Bruchus obtectus</name>
    <dbReference type="NCBI Taxonomy" id="200917"/>
    <lineage>
        <taxon>Eukaryota</taxon>
        <taxon>Metazoa</taxon>
        <taxon>Ecdysozoa</taxon>
        <taxon>Arthropoda</taxon>
        <taxon>Hexapoda</taxon>
        <taxon>Insecta</taxon>
        <taxon>Pterygota</taxon>
        <taxon>Neoptera</taxon>
        <taxon>Endopterygota</taxon>
        <taxon>Coleoptera</taxon>
        <taxon>Polyphaga</taxon>
        <taxon>Cucujiformia</taxon>
        <taxon>Chrysomeloidea</taxon>
        <taxon>Chrysomelidae</taxon>
        <taxon>Bruchinae</taxon>
        <taxon>Bruchini</taxon>
        <taxon>Acanthoscelides</taxon>
    </lineage>
</organism>
<reference evidence="6" key="1">
    <citation type="submission" date="2022-03" db="EMBL/GenBank/DDBJ databases">
        <authorList>
            <person name="Sayadi A."/>
        </authorList>
    </citation>
    <scope>NUCLEOTIDE SEQUENCE</scope>
</reference>
<dbReference type="InterPro" id="IPR051965">
    <property type="entry name" value="ChromReg_NeuronalGeneExpr"/>
</dbReference>
<evidence type="ECO:0000259" key="5">
    <source>
        <dbReference type="PROSITE" id="PS50118"/>
    </source>
</evidence>
<evidence type="ECO:0000256" key="1">
    <source>
        <dbReference type="ARBA" id="ARBA00023125"/>
    </source>
</evidence>
<keyword evidence="1 3" id="KW-0238">DNA-binding</keyword>
<dbReference type="OrthoDB" id="3213154at2759"/>
<dbReference type="SUPFAM" id="SSF57667">
    <property type="entry name" value="beta-beta-alpha zinc fingers"/>
    <property type="match status" value="1"/>
</dbReference>
<feature type="region of interest" description="Disordered" evidence="4">
    <location>
        <begin position="258"/>
        <end position="277"/>
    </location>
</feature>
<dbReference type="GO" id="GO:0010468">
    <property type="term" value="P:regulation of gene expression"/>
    <property type="evidence" value="ECO:0007669"/>
    <property type="project" value="TreeGrafter"/>
</dbReference>
<dbReference type="CDD" id="cd21980">
    <property type="entry name" value="HMG-box_HMG20"/>
    <property type="match status" value="1"/>
</dbReference>
<dbReference type="Gene3D" id="3.30.160.60">
    <property type="entry name" value="Classic Zinc Finger"/>
    <property type="match status" value="1"/>
</dbReference>
<dbReference type="InterPro" id="IPR009071">
    <property type="entry name" value="HMG_box_dom"/>
</dbReference>
<keyword evidence="7" id="KW-1185">Reference proteome</keyword>
<comment type="caution">
    <text evidence="6">The sequence shown here is derived from an EMBL/GenBank/DDBJ whole genome shotgun (WGS) entry which is preliminary data.</text>
</comment>
<feature type="compositionally biased region" description="Basic residues" evidence="4">
    <location>
        <begin position="258"/>
        <end position="271"/>
    </location>
</feature>
<accession>A0A9P0KY60</accession>
<dbReference type="PANTHER" id="PTHR46040">
    <property type="entry name" value="HIGH MOBILITY GROUP PROTEIN 2"/>
    <property type="match status" value="1"/>
</dbReference>
<dbReference type="GO" id="GO:0005634">
    <property type="term" value="C:nucleus"/>
    <property type="evidence" value="ECO:0007669"/>
    <property type="project" value="UniProtKB-UniRule"/>
</dbReference>
<feature type="compositionally biased region" description="Low complexity" evidence="4">
    <location>
        <begin position="434"/>
        <end position="447"/>
    </location>
</feature>
<keyword evidence="2 3" id="KW-0539">Nucleus</keyword>
<evidence type="ECO:0000256" key="3">
    <source>
        <dbReference type="PROSITE-ProRule" id="PRU00267"/>
    </source>
</evidence>
<dbReference type="EMBL" id="CAKOFQ010006909">
    <property type="protein sequence ID" value="CAH1981495.1"/>
    <property type="molecule type" value="Genomic_DNA"/>
</dbReference>
<dbReference type="SMART" id="SM00398">
    <property type="entry name" value="HMG"/>
    <property type="match status" value="1"/>
</dbReference>
<dbReference type="Gene3D" id="1.10.30.10">
    <property type="entry name" value="High mobility group box domain"/>
    <property type="match status" value="1"/>
</dbReference>
<protein>
    <recommendedName>
        <fullName evidence="5">HMG box domain-containing protein</fullName>
    </recommendedName>
</protein>
<feature type="DNA-binding region" description="HMG box" evidence="3">
    <location>
        <begin position="279"/>
        <end position="345"/>
    </location>
</feature>
<feature type="domain" description="HMG box" evidence="5">
    <location>
        <begin position="279"/>
        <end position="345"/>
    </location>
</feature>
<evidence type="ECO:0000313" key="7">
    <source>
        <dbReference type="Proteomes" id="UP001152888"/>
    </source>
</evidence>
<dbReference type="SUPFAM" id="SSF47095">
    <property type="entry name" value="HMG-box"/>
    <property type="match status" value="1"/>
</dbReference>
<proteinExistence type="predicted"/>
<dbReference type="AlphaFoldDB" id="A0A9P0KY60"/>
<gene>
    <name evidence="6" type="ORF">ACAOBT_LOCUS14527</name>
</gene>
<dbReference type="PROSITE" id="PS50118">
    <property type="entry name" value="HMG_BOX_2"/>
    <property type="match status" value="1"/>
</dbReference>
<evidence type="ECO:0000256" key="4">
    <source>
        <dbReference type="SAM" id="MobiDB-lite"/>
    </source>
</evidence>
<dbReference type="Pfam" id="PF00505">
    <property type="entry name" value="HMG_box"/>
    <property type="match status" value="1"/>
</dbReference>
<name>A0A9P0KY60_ACAOB</name>
<dbReference type="InterPro" id="IPR036910">
    <property type="entry name" value="HMG_box_dom_sf"/>
</dbReference>
<evidence type="ECO:0000313" key="6">
    <source>
        <dbReference type="EMBL" id="CAH1981495.1"/>
    </source>
</evidence>
<dbReference type="PANTHER" id="PTHR46040:SF3">
    <property type="entry name" value="HIGH MOBILITY GROUP PROTEIN 2"/>
    <property type="match status" value="1"/>
</dbReference>
<feature type="region of interest" description="Disordered" evidence="4">
    <location>
        <begin position="434"/>
        <end position="458"/>
    </location>
</feature>
<sequence>MHRPLSRFKPKSEQNLDEDTADEANNLLKNGILVETNSGLVCMSVNDALSLNLNLSIDDLRNVAARLISQQNTQKVLPSCDSDGFSSECSDYSTTTSAQSLQSAHVTLSSISASSAVQSDDCDAHNITRPKCIKTAASAIEGNFVPKLSFITSTIDKINQTWCFHPSDQKDSQSWIAVLCFLATHQQGLGLVFCLWTNKQKHCNYTRDVLAEKTEVKVNESPKKSGAECEMDPSSKEELPKKVSPIMMKCMAEVVKPKKGRGGWPKGRKRKPELLNLPPKAPATGYTLYLNEERKLFKNSSLAFHEITKIIGNRWSSLTLDEKKPYLDKAEEDKKRYREELKQYRQSAAYRAYLLKKRRNRLQNNVLSESDMDATDDFDEEDNEELYCRTCDQWFHNLHNKREHLQGKQHIQAVAGNITRELGTDVNGVATTSTTSLSTSLDESSLDGMPNLKKTEADKEKPSTVNDVMEQLSALVTKRETELRILENRRQEAVSQQQALCSQLYLLNERHKKLQKDLLLLKEKEKEVEKCVYNLWQVPSWFVITDPNATDSTTDVKSESTE</sequence>
<dbReference type="InterPro" id="IPR036236">
    <property type="entry name" value="Znf_C2H2_sf"/>
</dbReference>
<evidence type="ECO:0000256" key="2">
    <source>
        <dbReference type="ARBA" id="ARBA00023242"/>
    </source>
</evidence>